<proteinExistence type="inferred from homology"/>
<evidence type="ECO:0000256" key="1">
    <source>
        <dbReference type="ARBA" id="ARBA00005679"/>
    </source>
</evidence>
<keyword evidence="3" id="KW-0812">Transmembrane</keyword>
<evidence type="ECO:0000313" key="4">
    <source>
        <dbReference type="EMBL" id="CAL8108584.1"/>
    </source>
</evidence>
<accession>A0ABP1QM96</accession>
<dbReference type="Proteomes" id="UP001642540">
    <property type="component" value="Unassembled WGS sequence"/>
</dbReference>
<protein>
    <recommendedName>
        <fullName evidence="6">Gamma-interferon-inducible lysosomal thiol reductase</fullName>
    </recommendedName>
</protein>
<comment type="caution">
    <text evidence="4">The sequence shown here is derived from an EMBL/GenBank/DDBJ whole genome shotgun (WGS) entry which is preliminary data.</text>
</comment>
<organism evidence="4 5">
    <name type="scientific">Orchesella dallaii</name>
    <dbReference type="NCBI Taxonomy" id="48710"/>
    <lineage>
        <taxon>Eukaryota</taxon>
        <taxon>Metazoa</taxon>
        <taxon>Ecdysozoa</taxon>
        <taxon>Arthropoda</taxon>
        <taxon>Hexapoda</taxon>
        <taxon>Collembola</taxon>
        <taxon>Entomobryomorpha</taxon>
        <taxon>Entomobryoidea</taxon>
        <taxon>Orchesellidae</taxon>
        <taxon>Orchesellinae</taxon>
        <taxon>Orchesella</taxon>
    </lineage>
</organism>
<gene>
    <name evidence="4" type="ORF">ODALV1_LOCUS13029</name>
</gene>
<keyword evidence="2" id="KW-0325">Glycoprotein</keyword>
<evidence type="ECO:0000256" key="2">
    <source>
        <dbReference type="ARBA" id="ARBA00023180"/>
    </source>
</evidence>
<dbReference type="PANTHER" id="PTHR13234">
    <property type="entry name" value="GAMMA-INTERFERON INDUCIBLE LYSOSOMAL THIOL REDUCTASE GILT"/>
    <property type="match status" value="1"/>
</dbReference>
<evidence type="ECO:0000313" key="5">
    <source>
        <dbReference type="Proteomes" id="UP001642540"/>
    </source>
</evidence>
<keyword evidence="3" id="KW-1133">Transmembrane helix</keyword>
<keyword evidence="3" id="KW-0472">Membrane</keyword>
<name>A0ABP1QM96_9HEXA</name>
<feature type="transmembrane region" description="Helical" evidence="3">
    <location>
        <begin position="32"/>
        <end position="55"/>
    </location>
</feature>
<dbReference type="InterPro" id="IPR004911">
    <property type="entry name" value="Interferon-induced_GILT"/>
</dbReference>
<evidence type="ECO:0008006" key="6">
    <source>
        <dbReference type="Google" id="ProtNLM"/>
    </source>
</evidence>
<sequence>MSLKQDLSTTGLMTPVPGISTTRVSRSSRNLFVLKSLSVILILTFLVLGINYYLISNCPKDEEQHVVSIGDNQSAIVLPITVSVYYEILCPDSKHFILKQLIPVWRKYINHLNVRLVPFGKGNVAERSGTYQFTCQHGAEECHGNKLHACLIENYGNASIQMDVIGCSMERFRLWGATIKDIDEVMSECIKEKIPDNKHELICPNADKLLATHGYETLALRPRVTFIPTISIDNSVGNQATILRNLDGVICKILNNRNSEIKC</sequence>
<reference evidence="4 5" key="1">
    <citation type="submission" date="2024-08" db="EMBL/GenBank/DDBJ databases">
        <authorList>
            <person name="Cucini C."/>
            <person name="Frati F."/>
        </authorList>
    </citation>
    <scope>NUCLEOTIDE SEQUENCE [LARGE SCALE GENOMIC DNA]</scope>
</reference>
<evidence type="ECO:0000256" key="3">
    <source>
        <dbReference type="SAM" id="Phobius"/>
    </source>
</evidence>
<dbReference type="EMBL" id="CAXLJM020000040">
    <property type="protein sequence ID" value="CAL8108584.1"/>
    <property type="molecule type" value="Genomic_DNA"/>
</dbReference>
<dbReference type="PANTHER" id="PTHR13234:SF71">
    <property type="entry name" value="GAMMA-INTERFERON-INDUCIBLE LYSOSOMAL THIOL REDUCTASE-LIKE PROTEIN"/>
    <property type="match status" value="1"/>
</dbReference>
<keyword evidence="5" id="KW-1185">Reference proteome</keyword>
<comment type="similarity">
    <text evidence="1">Belongs to the GILT family.</text>
</comment>
<dbReference type="Pfam" id="PF03227">
    <property type="entry name" value="GILT"/>
    <property type="match status" value="1"/>
</dbReference>